<evidence type="ECO:0000313" key="3">
    <source>
        <dbReference type="Proteomes" id="UP000608420"/>
    </source>
</evidence>
<evidence type="ECO:0000256" key="1">
    <source>
        <dbReference type="SAM" id="MobiDB-lite"/>
    </source>
</evidence>
<dbReference type="EMBL" id="BMIW01000001">
    <property type="protein sequence ID" value="GGF83057.1"/>
    <property type="molecule type" value="Genomic_DNA"/>
</dbReference>
<accession>A0ABQ1VPL7</accession>
<feature type="region of interest" description="Disordered" evidence="1">
    <location>
        <begin position="1"/>
        <end position="25"/>
    </location>
</feature>
<dbReference type="RefSeq" id="WP_162944238.1">
    <property type="nucleotide sequence ID" value="NZ_BMIW01000001.1"/>
</dbReference>
<sequence length="55" mass="5741">MNGTSNGVSGPYKRAGEGASPDGLAHEMAAQEHGELFVKSGFAGLFQVNVQRFTS</sequence>
<reference evidence="3" key="1">
    <citation type="journal article" date="2019" name="Int. J. Syst. Evol. Microbiol.">
        <title>The Global Catalogue of Microorganisms (GCM) 10K type strain sequencing project: providing services to taxonomists for standard genome sequencing and annotation.</title>
        <authorList>
            <consortium name="The Broad Institute Genomics Platform"/>
            <consortium name="The Broad Institute Genome Sequencing Center for Infectious Disease"/>
            <person name="Wu L."/>
            <person name="Ma J."/>
        </authorList>
    </citation>
    <scope>NUCLEOTIDE SEQUENCE [LARGE SCALE GENOMIC DNA]</scope>
    <source>
        <strain evidence="3">CGMCC 1.15420</strain>
    </source>
</reference>
<protein>
    <submittedName>
        <fullName evidence="2">Uncharacterized protein</fullName>
    </submittedName>
</protein>
<name>A0ABQ1VPL7_9BACL</name>
<gene>
    <name evidence="2" type="ORF">GCM10010913_00690</name>
</gene>
<dbReference type="Proteomes" id="UP000608420">
    <property type="component" value="Unassembled WGS sequence"/>
</dbReference>
<organism evidence="2 3">
    <name type="scientific">Paenibacillus aceti</name>
    <dbReference type="NCBI Taxonomy" id="1820010"/>
    <lineage>
        <taxon>Bacteria</taxon>
        <taxon>Bacillati</taxon>
        <taxon>Bacillota</taxon>
        <taxon>Bacilli</taxon>
        <taxon>Bacillales</taxon>
        <taxon>Paenibacillaceae</taxon>
        <taxon>Paenibacillus</taxon>
    </lineage>
</organism>
<keyword evidence="3" id="KW-1185">Reference proteome</keyword>
<evidence type="ECO:0000313" key="2">
    <source>
        <dbReference type="EMBL" id="GGF83057.1"/>
    </source>
</evidence>
<comment type="caution">
    <text evidence="2">The sequence shown here is derived from an EMBL/GenBank/DDBJ whole genome shotgun (WGS) entry which is preliminary data.</text>
</comment>
<proteinExistence type="predicted"/>